<dbReference type="CDD" id="cd04301">
    <property type="entry name" value="NAT_SF"/>
    <property type="match status" value="1"/>
</dbReference>
<organism evidence="4 5">
    <name type="scientific">Anaerocolumna chitinilytica</name>
    <dbReference type="NCBI Taxonomy" id="1727145"/>
    <lineage>
        <taxon>Bacteria</taxon>
        <taxon>Bacillati</taxon>
        <taxon>Bacillota</taxon>
        <taxon>Clostridia</taxon>
        <taxon>Lachnospirales</taxon>
        <taxon>Lachnospiraceae</taxon>
        <taxon>Anaerocolumna</taxon>
    </lineage>
</organism>
<dbReference type="Pfam" id="PF00583">
    <property type="entry name" value="Acetyltransf_1"/>
    <property type="match status" value="1"/>
</dbReference>
<dbReference type="EMBL" id="AP023368">
    <property type="protein sequence ID" value="BCJ98808.1"/>
    <property type="molecule type" value="Genomic_DNA"/>
</dbReference>
<proteinExistence type="predicted"/>
<evidence type="ECO:0000259" key="3">
    <source>
        <dbReference type="PROSITE" id="PS51186"/>
    </source>
</evidence>
<dbReference type="PROSITE" id="PS51186">
    <property type="entry name" value="GNAT"/>
    <property type="match status" value="1"/>
</dbReference>
<reference evidence="4 5" key="2">
    <citation type="submission" date="2020-08" db="EMBL/GenBank/DDBJ databases">
        <authorList>
            <person name="Ueki A."/>
            <person name="Tonouchi A."/>
        </authorList>
    </citation>
    <scope>NUCLEOTIDE SEQUENCE [LARGE SCALE GENOMIC DNA]</scope>
    <source>
        <strain evidence="4 5">CTTW</strain>
    </source>
</reference>
<dbReference type="PANTHER" id="PTHR43420">
    <property type="entry name" value="ACETYLTRANSFERASE"/>
    <property type="match status" value="1"/>
</dbReference>
<keyword evidence="5" id="KW-1185">Reference proteome</keyword>
<name>A0A7I8DK05_9FIRM</name>
<dbReference type="InterPro" id="IPR016181">
    <property type="entry name" value="Acyl_CoA_acyltransferase"/>
</dbReference>
<dbReference type="InterPro" id="IPR050680">
    <property type="entry name" value="YpeA/RimI_acetyltransf"/>
</dbReference>
<dbReference type="Gene3D" id="3.40.630.30">
    <property type="match status" value="1"/>
</dbReference>
<dbReference type="PANTHER" id="PTHR43420:SF12">
    <property type="entry name" value="N-ACETYLTRANSFERASE DOMAIN-CONTAINING PROTEIN"/>
    <property type="match status" value="1"/>
</dbReference>
<reference evidence="4 5" key="1">
    <citation type="submission" date="2020-08" db="EMBL/GenBank/DDBJ databases">
        <title>Draft genome sequencing of an Anaerocolumna strain isolated from anoxic soil subjected to BSD treatment.</title>
        <authorList>
            <person name="Uek A."/>
            <person name="Tonouchi A."/>
        </authorList>
    </citation>
    <scope>NUCLEOTIDE SEQUENCE [LARGE SCALE GENOMIC DNA]</scope>
    <source>
        <strain evidence="4 5">CTTW</strain>
    </source>
</reference>
<gene>
    <name evidence="4" type="ORF">bsdcttw_18490</name>
</gene>
<accession>A0A7I8DK05</accession>
<keyword evidence="1" id="KW-0808">Transferase</keyword>
<sequence>MKLQIAKVVSAEDIKQLAQAALKIWNEYYIQIITKEQIDYMVNKFQSAEAIADQIENQGYEYYLLKPEDAIAGYIGVKETPQDFLFLSKFYILKENRGKGYAREAMDFMTELCKQRGIKKIWLTVNRNNENSIKVYEKFGFHVIKTQVSDIGNGYVMDDFIMEKDIL</sequence>
<evidence type="ECO:0000313" key="5">
    <source>
        <dbReference type="Proteomes" id="UP000515703"/>
    </source>
</evidence>
<evidence type="ECO:0000313" key="4">
    <source>
        <dbReference type="EMBL" id="BCJ98808.1"/>
    </source>
</evidence>
<feature type="domain" description="N-acetyltransferase" evidence="3">
    <location>
        <begin position="12"/>
        <end position="167"/>
    </location>
</feature>
<dbReference type="SUPFAM" id="SSF55729">
    <property type="entry name" value="Acyl-CoA N-acyltransferases (Nat)"/>
    <property type="match status" value="1"/>
</dbReference>
<dbReference type="Proteomes" id="UP000515703">
    <property type="component" value="Chromosome"/>
</dbReference>
<keyword evidence="2" id="KW-0012">Acyltransferase</keyword>
<evidence type="ECO:0000256" key="1">
    <source>
        <dbReference type="ARBA" id="ARBA00022679"/>
    </source>
</evidence>
<dbReference type="InterPro" id="IPR000182">
    <property type="entry name" value="GNAT_dom"/>
</dbReference>
<protein>
    <recommendedName>
        <fullName evidence="3">N-acetyltransferase domain-containing protein</fullName>
    </recommendedName>
</protein>
<dbReference type="GO" id="GO:0016747">
    <property type="term" value="F:acyltransferase activity, transferring groups other than amino-acyl groups"/>
    <property type="evidence" value="ECO:0007669"/>
    <property type="project" value="InterPro"/>
</dbReference>
<dbReference type="KEGG" id="acht:bsdcttw_18490"/>
<evidence type="ECO:0000256" key="2">
    <source>
        <dbReference type="ARBA" id="ARBA00023315"/>
    </source>
</evidence>
<dbReference type="AlphaFoldDB" id="A0A7I8DK05"/>
<dbReference type="RefSeq" id="WP_185259113.1">
    <property type="nucleotide sequence ID" value="NZ_AP023368.1"/>
</dbReference>